<organism evidence="1 2">
    <name type="scientific">Phytophthora fragariaefolia</name>
    <dbReference type="NCBI Taxonomy" id="1490495"/>
    <lineage>
        <taxon>Eukaryota</taxon>
        <taxon>Sar</taxon>
        <taxon>Stramenopiles</taxon>
        <taxon>Oomycota</taxon>
        <taxon>Peronosporomycetes</taxon>
        <taxon>Peronosporales</taxon>
        <taxon>Peronosporaceae</taxon>
        <taxon>Phytophthora</taxon>
    </lineage>
</organism>
<dbReference type="Proteomes" id="UP001165121">
    <property type="component" value="Unassembled WGS sequence"/>
</dbReference>
<keyword evidence="2" id="KW-1185">Reference proteome</keyword>
<proteinExistence type="predicted"/>
<accession>A0A9W6WUH7</accession>
<reference evidence="1" key="1">
    <citation type="submission" date="2023-04" db="EMBL/GenBank/DDBJ databases">
        <title>Phytophthora fragariaefolia NBRC 109709.</title>
        <authorList>
            <person name="Ichikawa N."/>
            <person name="Sato H."/>
            <person name="Tonouchi N."/>
        </authorList>
    </citation>
    <scope>NUCLEOTIDE SEQUENCE</scope>
    <source>
        <strain evidence="1">NBRC 109709</strain>
    </source>
</reference>
<name>A0A9W6WUH7_9STRA</name>
<evidence type="ECO:0000313" key="2">
    <source>
        <dbReference type="Proteomes" id="UP001165121"/>
    </source>
</evidence>
<evidence type="ECO:0000313" key="1">
    <source>
        <dbReference type="EMBL" id="GMF17237.1"/>
    </source>
</evidence>
<dbReference type="EMBL" id="BSXT01000090">
    <property type="protein sequence ID" value="GMF17237.1"/>
    <property type="molecule type" value="Genomic_DNA"/>
</dbReference>
<protein>
    <submittedName>
        <fullName evidence="1">Unnamed protein product</fullName>
    </submittedName>
</protein>
<gene>
    <name evidence="1" type="ORF">Pfra01_000113000</name>
</gene>
<sequence length="198" mass="21743">MNLSANFEIFDNTERFIVLEMDKYGLILGMLWLEKATESVDPDTGGRRAVRASIDKVLRAAHQVGNLVPPEQGISPREPSLGNIVPRGVGKALIAWEARGTAYNVGTLVPREPVEAKEEGKVEDVASCVDIDTASRVCSRRPVSLEATRSQKAKAPQTWSSDGNYHIIDSETGLRVKADTVQLEVLPEFAELLNLKEM</sequence>
<dbReference type="OrthoDB" id="2799149at2759"/>
<comment type="caution">
    <text evidence="1">The sequence shown here is derived from an EMBL/GenBank/DDBJ whole genome shotgun (WGS) entry which is preliminary data.</text>
</comment>
<dbReference type="AlphaFoldDB" id="A0A9W6WUH7"/>